<keyword evidence="2" id="KW-1185">Reference proteome</keyword>
<gene>
    <name evidence="1" type="ORF">AMECASPLE_038949</name>
</gene>
<dbReference type="EMBL" id="JAHRIP010073430">
    <property type="protein sequence ID" value="MEQ2309462.1"/>
    <property type="molecule type" value="Genomic_DNA"/>
</dbReference>
<name>A0ABV0ZT41_9TELE</name>
<comment type="caution">
    <text evidence="1">The sequence shown here is derived from an EMBL/GenBank/DDBJ whole genome shotgun (WGS) entry which is preliminary data.</text>
</comment>
<evidence type="ECO:0000313" key="1">
    <source>
        <dbReference type="EMBL" id="MEQ2309462.1"/>
    </source>
</evidence>
<reference evidence="1 2" key="1">
    <citation type="submission" date="2021-06" db="EMBL/GenBank/DDBJ databases">
        <authorList>
            <person name="Palmer J.M."/>
        </authorList>
    </citation>
    <scope>NUCLEOTIDE SEQUENCE [LARGE SCALE GENOMIC DNA]</scope>
    <source>
        <strain evidence="1 2">AS_MEX2019</strain>
        <tissue evidence="1">Muscle</tissue>
    </source>
</reference>
<sequence>MSQSPHPNKKAQTQSSSPPSIMTCGTFHTQMSMCDLHFFYLHIPLVDIFNPAMKKCLIQIFGFLILDLGMTVSPVHHGDGLLESQPERNTMWFLYNQGFSVLIQSVEGLFNQFHLRQQL</sequence>
<dbReference type="Proteomes" id="UP001469553">
    <property type="component" value="Unassembled WGS sequence"/>
</dbReference>
<protein>
    <submittedName>
        <fullName evidence="1">Uncharacterized protein</fullName>
    </submittedName>
</protein>
<evidence type="ECO:0000313" key="2">
    <source>
        <dbReference type="Proteomes" id="UP001469553"/>
    </source>
</evidence>
<organism evidence="1 2">
    <name type="scientific">Ameca splendens</name>
    <dbReference type="NCBI Taxonomy" id="208324"/>
    <lineage>
        <taxon>Eukaryota</taxon>
        <taxon>Metazoa</taxon>
        <taxon>Chordata</taxon>
        <taxon>Craniata</taxon>
        <taxon>Vertebrata</taxon>
        <taxon>Euteleostomi</taxon>
        <taxon>Actinopterygii</taxon>
        <taxon>Neopterygii</taxon>
        <taxon>Teleostei</taxon>
        <taxon>Neoteleostei</taxon>
        <taxon>Acanthomorphata</taxon>
        <taxon>Ovalentaria</taxon>
        <taxon>Atherinomorphae</taxon>
        <taxon>Cyprinodontiformes</taxon>
        <taxon>Goodeidae</taxon>
        <taxon>Ameca</taxon>
    </lineage>
</organism>
<accession>A0ABV0ZT41</accession>
<proteinExistence type="predicted"/>